<dbReference type="Proteomes" id="UP000249056">
    <property type="component" value="Unassembled WGS sequence"/>
</dbReference>
<reference evidence="2 3" key="1">
    <citation type="submission" date="2018-06" db="EMBL/GenBank/DDBJ databases">
        <title>Genome Sequence of the Brown Rot Fungal Pathogen Monilinia fructigena.</title>
        <authorList>
            <person name="Landi L."/>
            <person name="De Miccolis Angelini R.M."/>
            <person name="Pollastro S."/>
            <person name="Abate D."/>
            <person name="Faretra F."/>
            <person name="Romanazzi G."/>
        </authorList>
    </citation>
    <scope>NUCLEOTIDE SEQUENCE [LARGE SCALE GENOMIC DNA]</scope>
    <source>
        <strain evidence="2 3">Mfrg269</strain>
    </source>
</reference>
<proteinExistence type="predicted"/>
<accession>A0A395IT71</accession>
<evidence type="ECO:0000313" key="2">
    <source>
        <dbReference type="EMBL" id="RAL63054.1"/>
    </source>
</evidence>
<gene>
    <name evidence="2" type="ORF">DID88_004139</name>
</gene>
<dbReference type="EMBL" id="QKRW01000021">
    <property type="protein sequence ID" value="RAL63054.1"/>
    <property type="molecule type" value="Genomic_DNA"/>
</dbReference>
<comment type="caution">
    <text evidence="2">The sequence shown here is derived from an EMBL/GenBank/DDBJ whole genome shotgun (WGS) entry which is preliminary data.</text>
</comment>
<sequence>MIYLLETPPTLVLRPPQVLRKNGSVGPGTAVQNGPAELDDFGLPLKRVVIQEPVTYEGVESAESEDKSNVLEDRDIENAENGTKNADVAKGKFRDDK</sequence>
<name>A0A395IT71_9HELO</name>
<feature type="compositionally biased region" description="Basic and acidic residues" evidence="1">
    <location>
        <begin position="87"/>
        <end position="97"/>
    </location>
</feature>
<protein>
    <submittedName>
        <fullName evidence="2">Uncharacterized protein</fullName>
    </submittedName>
</protein>
<feature type="compositionally biased region" description="Basic and acidic residues" evidence="1">
    <location>
        <begin position="64"/>
        <end position="77"/>
    </location>
</feature>
<evidence type="ECO:0000256" key="1">
    <source>
        <dbReference type="SAM" id="MobiDB-lite"/>
    </source>
</evidence>
<keyword evidence="3" id="KW-1185">Reference proteome</keyword>
<dbReference type="AlphaFoldDB" id="A0A395IT71"/>
<organism evidence="2 3">
    <name type="scientific">Monilinia fructigena</name>
    <dbReference type="NCBI Taxonomy" id="38457"/>
    <lineage>
        <taxon>Eukaryota</taxon>
        <taxon>Fungi</taxon>
        <taxon>Dikarya</taxon>
        <taxon>Ascomycota</taxon>
        <taxon>Pezizomycotina</taxon>
        <taxon>Leotiomycetes</taxon>
        <taxon>Helotiales</taxon>
        <taxon>Sclerotiniaceae</taxon>
        <taxon>Monilinia</taxon>
    </lineage>
</organism>
<feature type="region of interest" description="Disordered" evidence="1">
    <location>
        <begin position="57"/>
        <end position="97"/>
    </location>
</feature>
<dbReference type="OrthoDB" id="277931at2759"/>
<evidence type="ECO:0000313" key="3">
    <source>
        <dbReference type="Proteomes" id="UP000249056"/>
    </source>
</evidence>